<dbReference type="Proteomes" id="UP001287356">
    <property type="component" value="Unassembled WGS sequence"/>
</dbReference>
<evidence type="ECO:0000313" key="3">
    <source>
        <dbReference type="Proteomes" id="UP001287356"/>
    </source>
</evidence>
<dbReference type="EMBL" id="JAULSN010000004">
    <property type="protein sequence ID" value="KAK3373399.1"/>
    <property type="molecule type" value="Genomic_DNA"/>
</dbReference>
<protein>
    <submittedName>
        <fullName evidence="2">Uncharacterized protein</fullName>
    </submittedName>
</protein>
<evidence type="ECO:0000256" key="1">
    <source>
        <dbReference type="SAM" id="MobiDB-lite"/>
    </source>
</evidence>
<reference evidence="2" key="1">
    <citation type="journal article" date="2023" name="Mol. Phylogenet. Evol.">
        <title>Genome-scale phylogeny and comparative genomics of the fungal order Sordariales.</title>
        <authorList>
            <person name="Hensen N."/>
            <person name="Bonometti L."/>
            <person name="Westerberg I."/>
            <person name="Brannstrom I.O."/>
            <person name="Guillou S."/>
            <person name="Cros-Aarteil S."/>
            <person name="Calhoun S."/>
            <person name="Haridas S."/>
            <person name="Kuo A."/>
            <person name="Mondo S."/>
            <person name="Pangilinan J."/>
            <person name="Riley R."/>
            <person name="LaButti K."/>
            <person name="Andreopoulos B."/>
            <person name="Lipzen A."/>
            <person name="Chen C."/>
            <person name="Yan M."/>
            <person name="Daum C."/>
            <person name="Ng V."/>
            <person name="Clum A."/>
            <person name="Steindorff A."/>
            <person name="Ohm R.A."/>
            <person name="Martin F."/>
            <person name="Silar P."/>
            <person name="Natvig D.O."/>
            <person name="Lalanne C."/>
            <person name="Gautier V."/>
            <person name="Ament-Velasquez S.L."/>
            <person name="Kruys A."/>
            <person name="Hutchinson M.I."/>
            <person name="Powell A.J."/>
            <person name="Barry K."/>
            <person name="Miller A.N."/>
            <person name="Grigoriev I.V."/>
            <person name="Debuchy R."/>
            <person name="Gladieux P."/>
            <person name="Hiltunen Thoren M."/>
            <person name="Johannesson H."/>
        </authorList>
    </citation>
    <scope>NUCLEOTIDE SEQUENCE</scope>
    <source>
        <strain evidence="2">CBS 958.72</strain>
    </source>
</reference>
<gene>
    <name evidence="2" type="ORF">B0T24DRAFT_259314</name>
</gene>
<feature type="compositionally biased region" description="Basic and acidic residues" evidence="1">
    <location>
        <begin position="59"/>
        <end position="69"/>
    </location>
</feature>
<sequence>MGDKARSLVASWRRMALSQLKFLLPSAIATCRLAASASHAAAVLWWSLAPLMKSLEECKTSDRTRRERGGGGGGSGVPRPDAAWSGAGLFSHQRRPFPTWSQVLHSRYRRQTASLPMWLACLGQHFTVQEPLARSRLVFISRGSDRPQSRLCSLKRIAVGYSENGNALASVTAYTRV</sequence>
<accession>A0AAE0KBD8</accession>
<name>A0AAE0KBD8_9PEZI</name>
<reference evidence="2" key="2">
    <citation type="submission" date="2023-06" db="EMBL/GenBank/DDBJ databases">
        <authorList>
            <consortium name="Lawrence Berkeley National Laboratory"/>
            <person name="Haridas S."/>
            <person name="Hensen N."/>
            <person name="Bonometti L."/>
            <person name="Westerberg I."/>
            <person name="Brannstrom I.O."/>
            <person name="Guillou S."/>
            <person name="Cros-Aarteil S."/>
            <person name="Calhoun S."/>
            <person name="Kuo A."/>
            <person name="Mondo S."/>
            <person name="Pangilinan J."/>
            <person name="Riley R."/>
            <person name="Labutti K."/>
            <person name="Andreopoulos B."/>
            <person name="Lipzen A."/>
            <person name="Chen C."/>
            <person name="Yanf M."/>
            <person name="Daum C."/>
            <person name="Ng V."/>
            <person name="Clum A."/>
            <person name="Steindorff A."/>
            <person name="Ohm R."/>
            <person name="Martin F."/>
            <person name="Silar P."/>
            <person name="Natvig D."/>
            <person name="Lalanne C."/>
            <person name="Gautier V."/>
            <person name="Ament-Velasquez S.L."/>
            <person name="Kruys A."/>
            <person name="Hutchinson M.I."/>
            <person name="Powell A.J."/>
            <person name="Barry K."/>
            <person name="Miller A.N."/>
            <person name="Grigoriev I.V."/>
            <person name="Debuchy R."/>
            <person name="Gladieux P."/>
            <person name="Thoren M.H."/>
            <person name="Johannesson H."/>
        </authorList>
    </citation>
    <scope>NUCLEOTIDE SEQUENCE</scope>
    <source>
        <strain evidence="2">CBS 958.72</strain>
    </source>
</reference>
<organism evidence="2 3">
    <name type="scientific">Lasiosphaeria ovina</name>
    <dbReference type="NCBI Taxonomy" id="92902"/>
    <lineage>
        <taxon>Eukaryota</taxon>
        <taxon>Fungi</taxon>
        <taxon>Dikarya</taxon>
        <taxon>Ascomycota</taxon>
        <taxon>Pezizomycotina</taxon>
        <taxon>Sordariomycetes</taxon>
        <taxon>Sordariomycetidae</taxon>
        <taxon>Sordariales</taxon>
        <taxon>Lasiosphaeriaceae</taxon>
        <taxon>Lasiosphaeria</taxon>
    </lineage>
</organism>
<proteinExistence type="predicted"/>
<evidence type="ECO:0000313" key="2">
    <source>
        <dbReference type="EMBL" id="KAK3373399.1"/>
    </source>
</evidence>
<comment type="caution">
    <text evidence="2">The sequence shown here is derived from an EMBL/GenBank/DDBJ whole genome shotgun (WGS) entry which is preliminary data.</text>
</comment>
<keyword evidence="3" id="KW-1185">Reference proteome</keyword>
<dbReference type="AlphaFoldDB" id="A0AAE0KBD8"/>
<feature type="region of interest" description="Disordered" evidence="1">
    <location>
        <begin position="59"/>
        <end position="80"/>
    </location>
</feature>